<keyword evidence="4 7" id="KW-0812">Transmembrane</keyword>
<dbReference type="InterPro" id="IPR045018">
    <property type="entry name" value="Azg-like"/>
</dbReference>
<evidence type="ECO:0000256" key="3">
    <source>
        <dbReference type="ARBA" id="ARBA00022448"/>
    </source>
</evidence>
<comment type="subcellular location">
    <subcellularLocation>
        <location evidence="1">Endomembrane system</location>
        <topology evidence="1">Multi-pass membrane protein</topology>
    </subcellularLocation>
</comment>
<feature type="transmembrane region" description="Helical" evidence="7">
    <location>
        <begin position="20"/>
        <end position="39"/>
    </location>
</feature>
<evidence type="ECO:0000313" key="8">
    <source>
        <dbReference type="EMBL" id="NIK89562.1"/>
    </source>
</evidence>
<protein>
    <submittedName>
        <fullName evidence="8">AGZA family xanthine/uracil permease-like MFS transporter</fullName>
    </submittedName>
</protein>
<comment type="similarity">
    <text evidence="2">Belongs to the nucleobase:cation symporter-2 (NCS2) (TC 2.A.40) family. Azg-like subfamily.</text>
</comment>
<evidence type="ECO:0000256" key="1">
    <source>
        <dbReference type="ARBA" id="ARBA00004127"/>
    </source>
</evidence>
<feature type="transmembrane region" description="Helical" evidence="7">
    <location>
        <begin position="365"/>
        <end position="383"/>
    </location>
</feature>
<keyword evidence="5 7" id="KW-1133">Transmembrane helix</keyword>
<dbReference type="GO" id="GO:0005886">
    <property type="term" value="C:plasma membrane"/>
    <property type="evidence" value="ECO:0007669"/>
    <property type="project" value="TreeGrafter"/>
</dbReference>
<feature type="transmembrane region" description="Helical" evidence="7">
    <location>
        <begin position="76"/>
        <end position="94"/>
    </location>
</feature>
<dbReference type="InterPro" id="IPR006043">
    <property type="entry name" value="NCS2"/>
</dbReference>
<feature type="transmembrane region" description="Helical" evidence="7">
    <location>
        <begin position="170"/>
        <end position="188"/>
    </location>
</feature>
<evidence type="ECO:0000313" key="9">
    <source>
        <dbReference type="Proteomes" id="UP000570514"/>
    </source>
</evidence>
<dbReference type="Proteomes" id="UP000570514">
    <property type="component" value="Unassembled WGS sequence"/>
</dbReference>
<gene>
    <name evidence="8" type="ORF">FHS83_002880</name>
</gene>
<name>A0A846N2W1_9PROT</name>
<feature type="transmembrane region" description="Helical" evidence="7">
    <location>
        <begin position="238"/>
        <end position="256"/>
    </location>
</feature>
<organism evidence="8 9">
    <name type="scientific">Rhizomicrobium palustre</name>
    <dbReference type="NCBI Taxonomy" id="189966"/>
    <lineage>
        <taxon>Bacteria</taxon>
        <taxon>Pseudomonadati</taxon>
        <taxon>Pseudomonadota</taxon>
        <taxon>Alphaproteobacteria</taxon>
        <taxon>Micropepsales</taxon>
        <taxon>Micropepsaceae</taxon>
        <taxon>Rhizomicrobium</taxon>
    </lineage>
</organism>
<feature type="transmembrane region" description="Helical" evidence="7">
    <location>
        <begin position="195"/>
        <end position="218"/>
    </location>
</feature>
<feature type="transmembrane region" description="Helical" evidence="7">
    <location>
        <begin position="132"/>
        <end position="150"/>
    </location>
</feature>
<accession>A0A846N2W1</accession>
<reference evidence="8 9" key="1">
    <citation type="submission" date="2020-03" db="EMBL/GenBank/DDBJ databases">
        <title>Genomic Encyclopedia of Type Strains, Phase IV (KMG-IV): sequencing the most valuable type-strain genomes for metagenomic binning, comparative biology and taxonomic classification.</title>
        <authorList>
            <person name="Goeker M."/>
        </authorList>
    </citation>
    <scope>NUCLEOTIDE SEQUENCE [LARGE SCALE GENOMIC DNA]</scope>
    <source>
        <strain evidence="8 9">DSM 19867</strain>
    </source>
</reference>
<sequence length="384" mass="40234">MFERFFQLSAHGTTLRREVIAGLTTFLTMAYIVVLNPTTLHSLGSLPYESVFVATCLAAALTTLMMGLYAKLPVALAPGMGLNAYFAYSVVPGLNMDWRLGFGCVFLSGILFVAISITPAREWLINAIPRSLKLSIAAGIGFFLAFIGLYNAGFVVSGHNGVPMMAGELNSPEVLLAGAGLVVIVALAHRRVIGAVLIFLLVEMLDASGTLTAVAYQANMLDEKGRIPNLRRALTTDAFGSMIGAVLGTSPLTAYIESAAGIQAGGRTGLTAVVVGLLFLLALFFSPLALAVPGFATAPALIFVAALMVKGLKEIHWDDLTEAAPALLTALAIPLTYSIATGIGIGFIAFVVLKLVAGRWRDLNWAVAIIAAAFAAKIAFNLGG</sequence>
<evidence type="ECO:0000256" key="4">
    <source>
        <dbReference type="ARBA" id="ARBA00022692"/>
    </source>
</evidence>
<feature type="transmembrane region" description="Helical" evidence="7">
    <location>
        <begin position="324"/>
        <end position="353"/>
    </location>
</feature>
<dbReference type="Pfam" id="PF00860">
    <property type="entry name" value="Xan_ur_permease"/>
    <property type="match status" value="1"/>
</dbReference>
<proteinExistence type="inferred from homology"/>
<keyword evidence="6 7" id="KW-0472">Membrane</keyword>
<keyword evidence="9" id="KW-1185">Reference proteome</keyword>
<dbReference type="AlphaFoldDB" id="A0A846N2W1"/>
<evidence type="ECO:0000256" key="7">
    <source>
        <dbReference type="SAM" id="Phobius"/>
    </source>
</evidence>
<feature type="transmembrane region" description="Helical" evidence="7">
    <location>
        <begin position="100"/>
        <end position="120"/>
    </location>
</feature>
<comment type="caution">
    <text evidence="8">The sequence shown here is derived from an EMBL/GenBank/DDBJ whole genome shotgun (WGS) entry which is preliminary data.</text>
</comment>
<evidence type="ECO:0000256" key="2">
    <source>
        <dbReference type="ARBA" id="ARBA00005697"/>
    </source>
</evidence>
<feature type="transmembrane region" description="Helical" evidence="7">
    <location>
        <begin position="51"/>
        <end position="69"/>
    </location>
</feature>
<feature type="transmembrane region" description="Helical" evidence="7">
    <location>
        <begin position="268"/>
        <end position="285"/>
    </location>
</feature>
<dbReference type="GO" id="GO:0005345">
    <property type="term" value="F:purine nucleobase transmembrane transporter activity"/>
    <property type="evidence" value="ECO:0007669"/>
    <property type="project" value="TreeGrafter"/>
</dbReference>
<dbReference type="PANTHER" id="PTHR43337:SF1">
    <property type="entry name" value="XANTHINE_URACIL PERMEASE C887.17-RELATED"/>
    <property type="match status" value="1"/>
</dbReference>
<dbReference type="GO" id="GO:0012505">
    <property type="term" value="C:endomembrane system"/>
    <property type="evidence" value="ECO:0007669"/>
    <property type="project" value="UniProtKB-SubCell"/>
</dbReference>
<evidence type="ECO:0000256" key="5">
    <source>
        <dbReference type="ARBA" id="ARBA00022989"/>
    </source>
</evidence>
<dbReference type="RefSeq" id="WP_167083638.1">
    <property type="nucleotide sequence ID" value="NZ_BAAADC010000001.1"/>
</dbReference>
<evidence type="ECO:0000256" key="6">
    <source>
        <dbReference type="ARBA" id="ARBA00023136"/>
    </source>
</evidence>
<dbReference type="EMBL" id="JAASRM010000001">
    <property type="protein sequence ID" value="NIK89562.1"/>
    <property type="molecule type" value="Genomic_DNA"/>
</dbReference>
<keyword evidence="3" id="KW-0813">Transport</keyword>
<dbReference type="PANTHER" id="PTHR43337">
    <property type="entry name" value="XANTHINE/URACIL PERMEASE C887.17-RELATED"/>
    <property type="match status" value="1"/>
</dbReference>